<dbReference type="EMBL" id="SWAU01000004">
    <property type="protein sequence ID" value="TKA98373.1"/>
    <property type="molecule type" value="Genomic_DNA"/>
</dbReference>
<name>A0A4U0Z9V4_9RHOB</name>
<dbReference type="GO" id="GO:0016491">
    <property type="term" value="F:oxidoreductase activity"/>
    <property type="evidence" value="ECO:0007669"/>
    <property type="project" value="UniProtKB-KW"/>
</dbReference>
<evidence type="ECO:0000313" key="3">
    <source>
        <dbReference type="EMBL" id="TKA98373.1"/>
    </source>
</evidence>
<evidence type="ECO:0000256" key="1">
    <source>
        <dbReference type="ARBA" id="ARBA00023002"/>
    </source>
</evidence>
<evidence type="ECO:0000259" key="2">
    <source>
        <dbReference type="Pfam" id="PF00248"/>
    </source>
</evidence>
<dbReference type="Pfam" id="PF00248">
    <property type="entry name" value="Aldo_ket_red"/>
    <property type="match status" value="1"/>
</dbReference>
<dbReference type="Proteomes" id="UP000306340">
    <property type="component" value="Unassembled WGS sequence"/>
</dbReference>
<organism evidence="3 4">
    <name type="scientific">Cereibacter changlensis</name>
    <dbReference type="NCBI Taxonomy" id="402884"/>
    <lineage>
        <taxon>Bacteria</taxon>
        <taxon>Pseudomonadati</taxon>
        <taxon>Pseudomonadota</taxon>
        <taxon>Alphaproteobacteria</taxon>
        <taxon>Rhodobacterales</taxon>
        <taxon>Paracoccaceae</taxon>
        <taxon>Cereibacter</taxon>
    </lineage>
</organism>
<gene>
    <name evidence="3" type="ORF">FAZ78_01170</name>
</gene>
<dbReference type="GO" id="GO:0005737">
    <property type="term" value="C:cytoplasm"/>
    <property type="evidence" value="ECO:0007669"/>
    <property type="project" value="TreeGrafter"/>
</dbReference>
<protein>
    <submittedName>
        <fullName evidence="3">Aldo/keto reductase</fullName>
    </submittedName>
</protein>
<dbReference type="SUPFAM" id="SSF51430">
    <property type="entry name" value="NAD(P)-linked oxidoreductase"/>
    <property type="match status" value="1"/>
</dbReference>
<proteinExistence type="predicted"/>
<reference evidence="3 4" key="1">
    <citation type="submission" date="2019-04" db="EMBL/GenBank/DDBJ databases">
        <title>Crypto-aerobic microbial life in anoxic (sulfidic) marine sediments.</title>
        <authorList>
            <person name="Bhattacharya S."/>
            <person name="Roy C."/>
            <person name="Mondal N."/>
            <person name="Sarkar J."/>
            <person name="Mandal S."/>
            <person name="Rameez M.J."/>
            <person name="Ghosh W."/>
        </authorList>
    </citation>
    <scope>NUCLEOTIDE SEQUENCE [LARGE SCALE GENOMIC DNA]</scope>
    <source>
        <strain evidence="3 4">SBBC</strain>
    </source>
</reference>
<dbReference type="AlphaFoldDB" id="A0A4U0Z9V4"/>
<dbReference type="InterPro" id="IPR050791">
    <property type="entry name" value="Aldo-Keto_reductase"/>
</dbReference>
<keyword evidence="1" id="KW-0560">Oxidoreductase</keyword>
<dbReference type="PANTHER" id="PTHR43625:SF77">
    <property type="entry name" value="ALDO-KETO REDUCTASE"/>
    <property type="match status" value="1"/>
</dbReference>
<dbReference type="Gene3D" id="3.20.20.100">
    <property type="entry name" value="NADP-dependent oxidoreductase domain"/>
    <property type="match status" value="1"/>
</dbReference>
<dbReference type="PANTHER" id="PTHR43625">
    <property type="entry name" value="AFLATOXIN B1 ALDEHYDE REDUCTASE"/>
    <property type="match status" value="1"/>
</dbReference>
<dbReference type="InterPro" id="IPR023210">
    <property type="entry name" value="NADP_OxRdtase_dom"/>
</dbReference>
<comment type="caution">
    <text evidence="3">The sequence shown here is derived from an EMBL/GenBank/DDBJ whole genome shotgun (WGS) entry which is preliminary data.</text>
</comment>
<dbReference type="InterPro" id="IPR036812">
    <property type="entry name" value="NAD(P)_OxRdtase_dom_sf"/>
</dbReference>
<feature type="domain" description="NADP-dependent oxidoreductase" evidence="2">
    <location>
        <begin position="24"/>
        <end position="315"/>
    </location>
</feature>
<sequence length="324" mass="34427">MTNTDTKIPQVALGRNGPLVGIQGLGCMGMSEFYGATDPAQSRATLDLALELGVTLFDTADMYGVGENEEFLASFLRAHRGAAQIATKYGYRRSADAPDDWGVTNDPAHIRRAAEASLKRLGVEVIDLYYMHRRDPSVPLADSIGAMADLVAEGKVRVLGLCEVSAAELAEAHAIHPIAALQSEWSVFSRDIEDEVAGMAAQLGIAVVPYAPLGRGLLTGQLALAADDARRSFPRFSEANLDANTHAAGTVTALAHSRGVTPAQIALAWLHDRARVFGVTVIPIPGTRKAARLRQNLGALQITLTEAELAALEALATQVQGQRV</sequence>
<dbReference type="RefSeq" id="WP_136790949.1">
    <property type="nucleotide sequence ID" value="NZ_SWAU01000004.1"/>
</dbReference>
<evidence type="ECO:0000313" key="4">
    <source>
        <dbReference type="Proteomes" id="UP000306340"/>
    </source>
</evidence>
<accession>A0A4U0Z9V4</accession>